<dbReference type="InterPro" id="IPR001873">
    <property type="entry name" value="ENaC"/>
</dbReference>
<keyword evidence="6 13" id="KW-1133">Transmembrane helix</keyword>
<feature type="transmembrane region" description="Helical" evidence="13">
    <location>
        <begin position="48"/>
        <end position="69"/>
    </location>
</feature>
<protein>
    <recommendedName>
        <fullName evidence="16">Sodium channel protein Nach</fullName>
    </recommendedName>
</protein>
<dbReference type="Proteomes" id="UP001627154">
    <property type="component" value="Unassembled WGS sequence"/>
</dbReference>
<keyword evidence="5 12" id="KW-0812">Transmembrane</keyword>
<name>A0ABD2WPE7_9HYME</name>
<evidence type="ECO:0000256" key="1">
    <source>
        <dbReference type="ARBA" id="ARBA00004141"/>
    </source>
</evidence>
<evidence type="ECO:0000256" key="4">
    <source>
        <dbReference type="ARBA" id="ARBA00022461"/>
    </source>
</evidence>
<accession>A0ABD2WPE7</accession>
<evidence type="ECO:0000313" key="14">
    <source>
        <dbReference type="EMBL" id="KAL3394481.1"/>
    </source>
</evidence>
<sequence>MVHLSDYRSSSKILKVSLQKRSREFVLENSLHVIPYLLDPTKKIVERIWWLTAFTISVLAAILSIILIWDKFRSSPTLTYLYIDTENTVIKFPNFYLCFGDSYLNFTTFNFNSKQRNALRSLYNWRDINLFAENEELENIDFEKLYLKLTPECGDFFNECQFGNVPFLCGDLLTNKVSTANGICCELKNKTVYKADRFWNFKFRPRQYPISGKYELPPFYGHLVNYNITGTTSIELSLTITSTSGSVQFLPQSQRKCVFEGESWEYTDCENTQYRAKMKANCGCVPWFDASSLLDVCSINEHKCLLEFFTRELSTSNCYVPCENTAYTNEKFDLSTLTVRPSEINIKKWPVVRFRRVTRFGWLDLVASFGGIAGFFTGYSIIATFEFIYYFTLHVYCGAVLAVPKIRFNVRPKYQ</sequence>
<keyword evidence="10 12" id="KW-0739">Sodium transport</keyword>
<evidence type="ECO:0000256" key="6">
    <source>
        <dbReference type="ARBA" id="ARBA00022989"/>
    </source>
</evidence>
<proteinExistence type="inferred from homology"/>
<dbReference type="EMBL" id="JBJJXI010000092">
    <property type="protein sequence ID" value="KAL3394481.1"/>
    <property type="molecule type" value="Genomic_DNA"/>
</dbReference>
<evidence type="ECO:0000256" key="11">
    <source>
        <dbReference type="ARBA" id="ARBA00023303"/>
    </source>
</evidence>
<dbReference type="Gene3D" id="1.10.287.770">
    <property type="entry name" value="YojJ-like"/>
    <property type="match status" value="1"/>
</dbReference>
<evidence type="ECO:0000256" key="13">
    <source>
        <dbReference type="SAM" id="Phobius"/>
    </source>
</evidence>
<evidence type="ECO:0008006" key="16">
    <source>
        <dbReference type="Google" id="ProtNLM"/>
    </source>
</evidence>
<evidence type="ECO:0000313" key="15">
    <source>
        <dbReference type="Proteomes" id="UP001627154"/>
    </source>
</evidence>
<evidence type="ECO:0000256" key="2">
    <source>
        <dbReference type="ARBA" id="ARBA00007193"/>
    </source>
</evidence>
<evidence type="ECO:0000256" key="7">
    <source>
        <dbReference type="ARBA" id="ARBA00023053"/>
    </source>
</evidence>
<evidence type="ECO:0000256" key="10">
    <source>
        <dbReference type="ARBA" id="ARBA00023201"/>
    </source>
</evidence>
<keyword evidence="8 12" id="KW-0406">Ion transport</keyword>
<evidence type="ECO:0000256" key="12">
    <source>
        <dbReference type="RuleBase" id="RU000679"/>
    </source>
</evidence>
<comment type="caution">
    <text evidence="14">The sequence shown here is derived from an EMBL/GenBank/DDBJ whole genome shotgun (WGS) entry which is preliminary data.</text>
</comment>
<keyword evidence="11 12" id="KW-0407">Ion channel</keyword>
<dbReference type="GO" id="GO:0016020">
    <property type="term" value="C:membrane"/>
    <property type="evidence" value="ECO:0007669"/>
    <property type="project" value="UniProtKB-SubCell"/>
</dbReference>
<dbReference type="Pfam" id="PF00858">
    <property type="entry name" value="ASC"/>
    <property type="match status" value="1"/>
</dbReference>
<reference evidence="14 15" key="1">
    <citation type="journal article" date="2024" name="bioRxiv">
        <title>A reference genome for Trichogramma kaykai: A tiny desert-dwelling parasitoid wasp with competing sex-ratio distorters.</title>
        <authorList>
            <person name="Culotta J."/>
            <person name="Lindsey A.R."/>
        </authorList>
    </citation>
    <scope>NUCLEOTIDE SEQUENCE [LARGE SCALE GENOMIC DNA]</scope>
    <source>
        <strain evidence="14 15">KSX58</strain>
    </source>
</reference>
<comment type="similarity">
    <text evidence="2 12">Belongs to the amiloride-sensitive sodium channel (TC 1.A.6) family.</text>
</comment>
<dbReference type="GO" id="GO:0005272">
    <property type="term" value="F:sodium channel activity"/>
    <property type="evidence" value="ECO:0007669"/>
    <property type="project" value="UniProtKB-KW"/>
</dbReference>
<keyword evidence="15" id="KW-1185">Reference proteome</keyword>
<feature type="transmembrane region" description="Helical" evidence="13">
    <location>
        <begin position="362"/>
        <end position="382"/>
    </location>
</feature>
<keyword evidence="4 12" id="KW-0894">Sodium channel</keyword>
<feature type="transmembrane region" description="Helical" evidence="13">
    <location>
        <begin position="388"/>
        <end position="406"/>
    </location>
</feature>
<keyword evidence="9 13" id="KW-0472">Membrane</keyword>
<organism evidence="14 15">
    <name type="scientific">Trichogramma kaykai</name>
    <dbReference type="NCBI Taxonomy" id="54128"/>
    <lineage>
        <taxon>Eukaryota</taxon>
        <taxon>Metazoa</taxon>
        <taxon>Ecdysozoa</taxon>
        <taxon>Arthropoda</taxon>
        <taxon>Hexapoda</taxon>
        <taxon>Insecta</taxon>
        <taxon>Pterygota</taxon>
        <taxon>Neoptera</taxon>
        <taxon>Endopterygota</taxon>
        <taxon>Hymenoptera</taxon>
        <taxon>Apocrita</taxon>
        <taxon>Proctotrupomorpha</taxon>
        <taxon>Chalcidoidea</taxon>
        <taxon>Trichogrammatidae</taxon>
        <taxon>Trichogramma</taxon>
    </lineage>
</organism>
<dbReference type="PANTHER" id="PTHR11690">
    <property type="entry name" value="AMILORIDE-SENSITIVE SODIUM CHANNEL-RELATED"/>
    <property type="match status" value="1"/>
</dbReference>
<evidence type="ECO:0000256" key="8">
    <source>
        <dbReference type="ARBA" id="ARBA00023065"/>
    </source>
</evidence>
<dbReference type="PANTHER" id="PTHR11690:SF237">
    <property type="entry name" value="PICKPOCKET 16-RELATED"/>
    <property type="match status" value="1"/>
</dbReference>
<evidence type="ECO:0000256" key="3">
    <source>
        <dbReference type="ARBA" id="ARBA00022448"/>
    </source>
</evidence>
<evidence type="ECO:0000256" key="5">
    <source>
        <dbReference type="ARBA" id="ARBA00022692"/>
    </source>
</evidence>
<comment type="subcellular location">
    <subcellularLocation>
        <location evidence="1">Membrane</location>
        <topology evidence="1">Multi-pass membrane protein</topology>
    </subcellularLocation>
</comment>
<dbReference type="AlphaFoldDB" id="A0ABD2WPE7"/>
<keyword evidence="3 12" id="KW-0813">Transport</keyword>
<evidence type="ECO:0000256" key="9">
    <source>
        <dbReference type="ARBA" id="ARBA00023136"/>
    </source>
</evidence>
<gene>
    <name evidence="14" type="ORF">TKK_011479</name>
</gene>
<keyword evidence="7" id="KW-0915">Sodium</keyword>